<dbReference type="AlphaFoldDB" id="A0A2M8ENI0"/>
<evidence type="ECO:0000259" key="2">
    <source>
        <dbReference type="Pfam" id="PF03703"/>
    </source>
</evidence>
<evidence type="ECO:0000313" key="4">
    <source>
        <dbReference type="Proteomes" id="UP000230251"/>
    </source>
</evidence>
<gene>
    <name evidence="3" type="ORF">CO057_03165</name>
</gene>
<dbReference type="PANTHER" id="PTHR37938:SF1">
    <property type="entry name" value="BLL0215 PROTEIN"/>
    <property type="match status" value="1"/>
</dbReference>
<evidence type="ECO:0000256" key="1">
    <source>
        <dbReference type="SAM" id="Phobius"/>
    </source>
</evidence>
<comment type="caution">
    <text evidence="3">The sequence shown here is derived from an EMBL/GenBank/DDBJ whole genome shotgun (WGS) entry which is preliminary data.</text>
</comment>
<feature type="domain" description="YdbS-like PH" evidence="2">
    <location>
        <begin position="85"/>
        <end position="154"/>
    </location>
</feature>
<evidence type="ECO:0000313" key="3">
    <source>
        <dbReference type="EMBL" id="PJC24299.1"/>
    </source>
</evidence>
<dbReference type="EMBL" id="PFSI01000050">
    <property type="protein sequence ID" value="PJC24299.1"/>
    <property type="molecule type" value="Genomic_DNA"/>
</dbReference>
<accession>A0A2M8ENI0</accession>
<dbReference type="Proteomes" id="UP000230251">
    <property type="component" value="Unassembled WGS sequence"/>
</dbReference>
<dbReference type="PANTHER" id="PTHR37938">
    <property type="entry name" value="BLL0215 PROTEIN"/>
    <property type="match status" value="1"/>
</dbReference>
<sequence>MSKEKNILHLNDGEKILGIVRRSFVSELFKIIFVCIWILLPFFFFFPLLRLGLFGFFLFAILAVGGLLYAFKIWMNLSYTMLIVTSQRVIDVEHHGLFDRDIAEAGLSSVSSVKVLKRNIFQRIINIGTVKVKTKKSDKFDIEIDGVRKPQTVRQFVEDVKELSSKYEIRN</sequence>
<keyword evidence="1" id="KW-1133">Transmembrane helix</keyword>
<dbReference type="InterPro" id="IPR005182">
    <property type="entry name" value="YdbS-like_PH"/>
</dbReference>
<proteinExistence type="predicted"/>
<feature type="transmembrane region" description="Helical" evidence="1">
    <location>
        <begin position="28"/>
        <end position="46"/>
    </location>
</feature>
<keyword evidence="1" id="KW-0472">Membrane</keyword>
<keyword evidence="1" id="KW-0812">Transmembrane</keyword>
<feature type="transmembrane region" description="Helical" evidence="1">
    <location>
        <begin position="52"/>
        <end position="71"/>
    </location>
</feature>
<protein>
    <recommendedName>
        <fullName evidence="2">YdbS-like PH domain-containing protein</fullName>
    </recommendedName>
</protein>
<dbReference type="Pfam" id="PF03703">
    <property type="entry name" value="bPH_2"/>
    <property type="match status" value="1"/>
</dbReference>
<reference evidence="4" key="1">
    <citation type="submission" date="2017-09" db="EMBL/GenBank/DDBJ databases">
        <title>Depth-based differentiation of microbial function through sediment-hosted aquifers and enrichment of novel symbionts in the deep terrestrial subsurface.</title>
        <authorList>
            <person name="Probst A.J."/>
            <person name="Ladd B."/>
            <person name="Jarett J.K."/>
            <person name="Geller-Mcgrath D.E."/>
            <person name="Sieber C.M.K."/>
            <person name="Emerson J.B."/>
            <person name="Anantharaman K."/>
            <person name="Thomas B.C."/>
            <person name="Malmstrom R."/>
            <person name="Stieglmeier M."/>
            <person name="Klingl A."/>
            <person name="Woyke T."/>
            <person name="Ryan C.M."/>
            <person name="Banfield J.F."/>
        </authorList>
    </citation>
    <scope>NUCLEOTIDE SEQUENCE [LARGE SCALE GENOMIC DNA]</scope>
</reference>
<organism evidence="3 4">
    <name type="scientific">Candidatus Uhrbacteria bacterium CG_4_9_14_0_2_um_filter_41_50</name>
    <dbReference type="NCBI Taxonomy" id="1975031"/>
    <lineage>
        <taxon>Bacteria</taxon>
        <taxon>Candidatus Uhriibacteriota</taxon>
    </lineage>
</organism>
<name>A0A2M8ENI0_9BACT</name>